<feature type="region of interest" description="Disordered" evidence="1">
    <location>
        <begin position="1"/>
        <end position="25"/>
    </location>
</feature>
<reference evidence="2 3" key="1">
    <citation type="submission" date="2016-10" db="EMBL/GenBank/DDBJ databases">
        <authorList>
            <person name="de Groot N.N."/>
        </authorList>
    </citation>
    <scope>NUCLEOTIDE SEQUENCE [LARGE SCALE GENOMIC DNA]</scope>
    <source>
        <strain evidence="2 3">CGMCC 1.7056</strain>
    </source>
</reference>
<proteinExistence type="predicted"/>
<dbReference type="InterPro" id="IPR007995">
    <property type="entry name" value="DUF742"/>
</dbReference>
<protein>
    <recommendedName>
        <fullName evidence="4">DUF742 domain-containing protein</fullName>
    </recommendedName>
</protein>
<accession>A0A1I1DFC2</accession>
<dbReference type="EMBL" id="FOLB01000001">
    <property type="protein sequence ID" value="SFB73527.1"/>
    <property type="molecule type" value="Genomic_DNA"/>
</dbReference>
<dbReference type="PANTHER" id="PTHR36221:SF1">
    <property type="entry name" value="DUF742 DOMAIN-CONTAINING PROTEIN"/>
    <property type="match status" value="1"/>
</dbReference>
<gene>
    <name evidence="2" type="ORF">SAMN04487968_101216</name>
</gene>
<dbReference type="PANTHER" id="PTHR36221">
    <property type="entry name" value="DUF742 DOMAIN-CONTAINING PROTEIN"/>
    <property type="match status" value="1"/>
</dbReference>
<keyword evidence="3" id="KW-1185">Reference proteome</keyword>
<sequence>MSNASPEPLPLVRPYALTGGRTKPKRDYPIEALVKTDSESGVLGANGFRSPEESAIADLCAQSRSVAEVAALIKLPLGVVRVLISDLVDRGVVQVHTSASASEDDRPDAALLERVLRGLRKL</sequence>
<dbReference type="AlphaFoldDB" id="A0A1I1DFC2"/>
<name>A0A1I1DFC2_9ACTN</name>
<evidence type="ECO:0000313" key="3">
    <source>
        <dbReference type="Proteomes" id="UP000198832"/>
    </source>
</evidence>
<organism evidence="2 3">
    <name type="scientific">Nocardioides terrae</name>
    <dbReference type="NCBI Taxonomy" id="574651"/>
    <lineage>
        <taxon>Bacteria</taxon>
        <taxon>Bacillati</taxon>
        <taxon>Actinomycetota</taxon>
        <taxon>Actinomycetes</taxon>
        <taxon>Propionibacteriales</taxon>
        <taxon>Nocardioidaceae</taxon>
        <taxon>Nocardioides</taxon>
    </lineage>
</organism>
<dbReference type="Pfam" id="PF05331">
    <property type="entry name" value="DUF742"/>
    <property type="match status" value="1"/>
</dbReference>
<dbReference type="RefSeq" id="WP_091119208.1">
    <property type="nucleotide sequence ID" value="NZ_FOLB01000001.1"/>
</dbReference>
<evidence type="ECO:0000256" key="1">
    <source>
        <dbReference type="SAM" id="MobiDB-lite"/>
    </source>
</evidence>
<evidence type="ECO:0000313" key="2">
    <source>
        <dbReference type="EMBL" id="SFB73527.1"/>
    </source>
</evidence>
<dbReference type="OrthoDB" id="3296462at2"/>
<evidence type="ECO:0008006" key="4">
    <source>
        <dbReference type="Google" id="ProtNLM"/>
    </source>
</evidence>
<dbReference type="Proteomes" id="UP000198832">
    <property type="component" value="Unassembled WGS sequence"/>
</dbReference>
<dbReference type="STRING" id="574651.SAMN04487968_101216"/>